<dbReference type="AlphaFoldDB" id="A0A1S7TJW6"/>
<name>A0A1S7TJW6_9HYPH</name>
<accession>A0A1S7TJW6</accession>
<sequence>MIDRAGFEPAFFDAGFGAFSASFLDDLMPRLLRHNAYKAAGLILAAAALAACQPKPQPSSSFSRAALPTMERIALGANACWFKSGDAAFKAYRLAPELNSFSGRPRILLVPRNSPESRPMLVVQAEGNPAKLDAFGPVMNEALSGRIATDVKRWANGGKGC</sequence>
<organism evidence="1 2">
    <name type="scientific">Agrobacterium deltaense NCPPB 1641</name>
    <dbReference type="NCBI Taxonomy" id="1183425"/>
    <lineage>
        <taxon>Bacteria</taxon>
        <taxon>Pseudomonadati</taxon>
        <taxon>Pseudomonadota</taxon>
        <taxon>Alphaproteobacteria</taxon>
        <taxon>Hyphomicrobiales</taxon>
        <taxon>Rhizobiaceae</taxon>
        <taxon>Rhizobium/Agrobacterium group</taxon>
        <taxon>Agrobacterium</taxon>
    </lineage>
</organism>
<comment type="caution">
    <text evidence="1">The sequence shown here is derived from an EMBL/GenBank/DDBJ whole genome shotgun (WGS) entry which is preliminary data.</text>
</comment>
<dbReference type="Proteomes" id="UP000192140">
    <property type="component" value="Unassembled WGS sequence"/>
</dbReference>
<keyword evidence="2" id="KW-1185">Reference proteome</keyword>
<dbReference type="EMBL" id="FCNP01000005">
    <property type="protein sequence ID" value="CVI54898.1"/>
    <property type="molecule type" value="Genomic_DNA"/>
</dbReference>
<reference evidence="1" key="1">
    <citation type="submission" date="2016-01" db="EMBL/GenBank/DDBJ databases">
        <authorList>
            <person name="Regsiter A."/>
            <person name="william w."/>
        </authorList>
    </citation>
    <scope>NUCLEOTIDE SEQUENCE</scope>
    <source>
        <strain evidence="1">NCPPB 1641</strain>
    </source>
</reference>
<proteinExistence type="predicted"/>
<evidence type="ECO:0000313" key="1">
    <source>
        <dbReference type="EMBL" id="CVI54898.1"/>
    </source>
</evidence>
<evidence type="ECO:0000313" key="2">
    <source>
        <dbReference type="Proteomes" id="UP000192140"/>
    </source>
</evidence>
<protein>
    <submittedName>
        <fullName evidence="1">Uncharacterized protein</fullName>
    </submittedName>
</protein>
<gene>
    <name evidence="1" type="ORF">AGR7A_Cc130111</name>
</gene>